<evidence type="ECO:0000256" key="1">
    <source>
        <dbReference type="SAM" id="Phobius"/>
    </source>
</evidence>
<comment type="caution">
    <text evidence="2">The sequence shown here is derived from an EMBL/GenBank/DDBJ whole genome shotgun (WGS) entry which is preliminary data.</text>
</comment>
<dbReference type="RefSeq" id="WP_397093554.1">
    <property type="nucleotide sequence ID" value="NZ_JBIRYO010000015.1"/>
</dbReference>
<accession>A0ABW7X5A0</accession>
<dbReference type="Proteomes" id="UP001611415">
    <property type="component" value="Unassembled WGS sequence"/>
</dbReference>
<evidence type="ECO:0008006" key="4">
    <source>
        <dbReference type="Google" id="ProtNLM"/>
    </source>
</evidence>
<proteinExistence type="predicted"/>
<organism evidence="2 3">
    <name type="scientific">Nocardia xishanensis</name>
    <dbReference type="NCBI Taxonomy" id="238964"/>
    <lineage>
        <taxon>Bacteria</taxon>
        <taxon>Bacillati</taxon>
        <taxon>Actinomycetota</taxon>
        <taxon>Actinomycetes</taxon>
        <taxon>Mycobacteriales</taxon>
        <taxon>Nocardiaceae</taxon>
        <taxon>Nocardia</taxon>
    </lineage>
</organism>
<reference evidence="2 3" key="1">
    <citation type="submission" date="2024-10" db="EMBL/GenBank/DDBJ databases">
        <title>The Natural Products Discovery Center: Release of the First 8490 Sequenced Strains for Exploring Actinobacteria Biosynthetic Diversity.</title>
        <authorList>
            <person name="Kalkreuter E."/>
            <person name="Kautsar S.A."/>
            <person name="Yang D."/>
            <person name="Bader C.D."/>
            <person name="Teijaro C.N."/>
            <person name="Fluegel L."/>
            <person name="Davis C.M."/>
            <person name="Simpson J.R."/>
            <person name="Lauterbach L."/>
            <person name="Steele A.D."/>
            <person name="Gui C."/>
            <person name="Meng S."/>
            <person name="Li G."/>
            <person name="Viehrig K."/>
            <person name="Ye F."/>
            <person name="Su P."/>
            <person name="Kiefer A.F."/>
            <person name="Nichols A."/>
            <person name="Cepeda A.J."/>
            <person name="Yan W."/>
            <person name="Fan B."/>
            <person name="Jiang Y."/>
            <person name="Adhikari A."/>
            <person name="Zheng C.-J."/>
            <person name="Schuster L."/>
            <person name="Cowan T.M."/>
            <person name="Smanski M.J."/>
            <person name="Chevrette M.G."/>
            <person name="De Carvalho L.P.S."/>
            <person name="Shen B."/>
        </authorList>
    </citation>
    <scope>NUCLEOTIDE SEQUENCE [LARGE SCALE GENOMIC DNA]</scope>
    <source>
        <strain evidence="2 3">NPDC019275</strain>
    </source>
</reference>
<sequence>MIRERVDKIVLSAIGKGARAQTPLVEWYGDWLRGTHPDETPEQALERVQRHYLFAVTASGATVGVCAAVPGIGVFTGLAAMGVETVFFVEASMLYALTVAAIHGVEPDEIARETALVSGIVFGPGGVQFVGKNTANAAKNWAAELVSRIPGVSSLNEGVLERIVVQAIAKRSVLAFGRVIPAGLGAIIGATGNRVLAGTVICNARNAFGPAPASWTVLDDSIAYAAHIDEPLVDFSEPS</sequence>
<feature type="transmembrane region" description="Helical" evidence="1">
    <location>
        <begin position="52"/>
        <end position="80"/>
    </location>
</feature>
<protein>
    <recommendedName>
        <fullName evidence="4">EcsC family protein</fullName>
    </recommendedName>
</protein>
<keyword evidence="1" id="KW-0812">Transmembrane</keyword>
<name>A0ABW7X5A0_9NOCA</name>
<gene>
    <name evidence="2" type="ORF">ACH49W_22800</name>
</gene>
<keyword evidence="3" id="KW-1185">Reference proteome</keyword>
<keyword evidence="1" id="KW-0472">Membrane</keyword>
<evidence type="ECO:0000313" key="3">
    <source>
        <dbReference type="Proteomes" id="UP001611415"/>
    </source>
</evidence>
<evidence type="ECO:0000313" key="2">
    <source>
        <dbReference type="EMBL" id="MFI2476218.1"/>
    </source>
</evidence>
<keyword evidence="1" id="KW-1133">Transmembrane helix</keyword>
<dbReference type="EMBL" id="JBIRYO010000015">
    <property type="protein sequence ID" value="MFI2476218.1"/>
    <property type="molecule type" value="Genomic_DNA"/>
</dbReference>